<evidence type="ECO:0000256" key="1">
    <source>
        <dbReference type="ARBA" id="ARBA00022801"/>
    </source>
</evidence>
<protein>
    <recommendedName>
        <fullName evidence="4">Esterase</fullName>
    </recommendedName>
</protein>
<evidence type="ECO:0000313" key="2">
    <source>
        <dbReference type="EMBL" id="ABX07201.1"/>
    </source>
</evidence>
<dbReference type="PANTHER" id="PTHR16138">
    <property type="entry name" value="MYCOPHENOLIC ACID ACYL-GLUCURONIDE ESTERASE, MITOCHONDRIAL"/>
    <property type="match status" value="1"/>
</dbReference>
<dbReference type="InterPro" id="IPR052382">
    <property type="entry name" value="ABHD10_acyl-thioesterase"/>
</dbReference>
<dbReference type="STRING" id="316274.Haur_4570"/>
<dbReference type="HOGENOM" id="CLU_090601_0_0_0"/>
<dbReference type="BioCyc" id="HAUR316274:GHYA-4625-MONOMER"/>
<gene>
    <name evidence="2" type="ordered locus">Haur_4570</name>
</gene>
<evidence type="ECO:0000313" key="3">
    <source>
        <dbReference type="Proteomes" id="UP000000787"/>
    </source>
</evidence>
<dbReference type="KEGG" id="hau:Haur_4570"/>
<name>A9B0I3_HERA2</name>
<reference evidence="2 3" key="1">
    <citation type="journal article" date="2011" name="Stand. Genomic Sci.">
        <title>Complete genome sequence of the filamentous gliding predatory bacterium Herpetosiphon aurantiacus type strain (114-95(T)).</title>
        <authorList>
            <person name="Kiss H."/>
            <person name="Nett M."/>
            <person name="Domin N."/>
            <person name="Martin K."/>
            <person name="Maresca J.A."/>
            <person name="Copeland A."/>
            <person name="Lapidus A."/>
            <person name="Lucas S."/>
            <person name="Berry K.W."/>
            <person name="Glavina Del Rio T."/>
            <person name="Dalin E."/>
            <person name="Tice H."/>
            <person name="Pitluck S."/>
            <person name="Richardson P."/>
            <person name="Bruce D."/>
            <person name="Goodwin L."/>
            <person name="Han C."/>
            <person name="Detter J.C."/>
            <person name="Schmutz J."/>
            <person name="Brettin T."/>
            <person name="Land M."/>
            <person name="Hauser L."/>
            <person name="Kyrpides N.C."/>
            <person name="Ivanova N."/>
            <person name="Goker M."/>
            <person name="Woyke T."/>
            <person name="Klenk H.P."/>
            <person name="Bryant D.A."/>
        </authorList>
    </citation>
    <scope>NUCLEOTIDE SEQUENCE [LARGE SCALE GENOMIC DNA]</scope>
    <source>
        <strain evidence="3">ATCC 23779 / DSM 785 / 114-95</strain>
    </source>
</reference>
<dbReference type="AlphaFoldDB" id="A9B0I3"/>
<evidence type="ECO:0008006" key="4">
    <source>
        <dbReference type="Google" id="ProtNLM"/>
    </source>
</evidence>
<keyword evidence="1" id="KW-0378">Hydrolase</keyword>
<proteinExistence type="predicted"/>
<dbReference type="InterPro" id="IPR008886">
    <property type="entry name" value="UPF0227/Esterase_YqiA"/>
</dbReference>
<dbReference type="EMBL" id="CP000875">
    <property type="protein sequence ID" value="ABX07201.1"/>
    <property type="molecule type" value="Genomic_DNA"/>
</dbReference>
<dbReference type="GO" id="GO:0004553">
    <property type="term" value="F:hydrolase activity, hydrolyzing O-glycosyl compounds"/>
    <property type="evidence" value="ECO:0007669"/>
    <property type="project" value="TreeGrafter"/>
</dbReference>
<organism evidence="2 3">
    <name type="scientific">Herpetosiphon aurantiacus (strain ATCC 23779 / DSM 785 / 114-95)</name>
    <dbReference type="NCBI Taxonomy" id="316274"/>
    <lineage>
        <taxon>Bacteria</taxon>
        <taxon>Bacillati</taxon>
        <taxon>Chloroflexota</taxon>
        <taxon>Chloroflexia</taxon>
        <taxon>Herpetosiphonales</taxon>
        <taxon>Herpetosiphonaceae</taxon>
        <taxon>Herpetosiphon</taxon>
    </lineage>
</organism>
<sequence length="211" mass="23945">MRYLYSHGFASGPNSQKATWLAQQFAAHGHELLIPDLNRPSFEHLTISDQIDYLQQLITVSSEPWCLLGSSLGGLVALQAAAMIPQIERLILLAPALYFAQNRRLMLGEATLKQWQASGWLEYYNYRDHAPRAVHYGLIEDAEAYNSDNFSRNMPILIVHGTEDESVSHTQSQRFAQPRNYVTLHTPAWDHGMVGHVAELWALIESQLFNQ</sequence>
<dbReference type="SUPFAM" id="SSF53474">
    <property type="entry name" value="alpha/beta-Hydrolases"/>
    <property type="match status" value="1"/>
</dbReference>
<dbReference type="ESTHER" id="hera2-a9b0i3">
    <property type="family name" value="abh_upf00227"/>
</dbReference>
<dbReference type="eggNOG" id="COG1073">
    <property type="taxonomic scope" value="Bacteria"/>
</dbReference>
<dbReference type="Pfam" id="PF05728">
    <property type="entry name" value="UPF0227"/>
    <property type="match status" value="1"/>
</dbReference>
<dbReference type="InParanoid" id="A9B0I3"/>
<dbReference type="Proteomes" id="UP000000787">
    <property type="component" value="Chromosome"/>
</dbReference>
<keyword evidence="3" id="KW-1185">Reference proteome</keyword>
<accession>A9B0I3</accession>
<dbReference type="PANTHER" id="PTHR16138:SF7">
    <property type="entry name" value="PALMITOYL-PROTEIN THIOESTERASE ABHD10, MITOCHONDRIAL"/>
    <property type="match status" value="1"/>
</dbReference>
<dbReference type="Gene3D" id="3.40.50.1820">
    <property type="entry name" value="alpha/beta hydrolase"/>
    <property type="match status" value="1"/>
</dbReference>
<dbReference type="InterPro" id="IPR029058">
    <property type="entry name" value="AB_hydrolase_fold"/>
</dbReference>